<evidence type="ECO:0000313" key="3">
    <source>
        <dbReference type="EMBL" id="KIK35659.1"/>
    </source>
</evidence>
<accession>A0A0D0AC37</accession>
<feature type="compositionally biased region" description="Basic and acidic residues" evidence="1">
    <location>
        <begin position="1"/>
        <end position="14"/>
    </location>
</feature>
<proteinExistence type="predicted"/>
<gene>
    <name evidence="3" type="ORF">CY34DRAFT_109814</name>
</gene>
<dbReference type="InterPro" id="IPR045341">
    <property type="entry name" value="DUF6532"/>
</dbReference>
<protein>
    <recommendedName>
        <fullName evidence="2">DUF6532 domain-containing protein</fullName>
    </recommendedName>
</protein>
<evidence type="ECO:0000256" key="1">
    <source>
        <dbReference type="SAM" id="MobiDB-lite"/>
    </source>
</evidence>
<evidence type="ECO:0000259" key="2">
    <source>
        <dbReference type="Pfam" id="PF20149"/>
    </source>
</evidence>
<feature type="region of interest" description="Disordered" evidence="1">
    <location>
        <begin position="129"/>
        <end position="158"/>
    </location>
</feature>
<dbReference type="Proteomes" id="UP000054485">
    <property type="component" value="Unassembled WGS sequence"/>
</dbReference>
<dbReference type="OrthoDB" id="2679038at2759"/>
<dbReference type="InParanoid" id="A0A0D0AC37"/>
<feature type="region of interest" description="Disordered" evidence="1">
    <location>
        <begin position="1"/>
        <end position="83"/>
    </location>
</feature>
<dbReference type="Pfam" id="PF20149">
    <property type="entry name" value="DUF6532"/>
    <property type="match status" value="1"/>
</dbReference>
<feature type="non-terminal residue" evidence="3">
    <location>
        <position position="1"/>
    </location>
</feature>
<keyword evidence="4" id="KW-1185">Reference proteome</keyword>
<reference evidence="4" key="2">
    <citation type="submission" date="2015-01" db="EMBL/GenBank/DDBJ databases">
        <title>Evolutionary Origins and Diversification of the Mycorrhizal Mutualists.</title>
        <authorList>
            <consortium name="DOE Joint Genome Institute"/>
            <consortium name="Mycorrhizal Genomics Consortium"/>
            <person name="Kohler A."/>
            <person name="Kuo A."/>
            <person name="Nagy L.G."/>
            <person name="Floudas D."/>
            <person name="Copeland A."/>
            <person name="Barry K.W."/>
            <person name="Cichocki N."/>
            <person name="Veneault-Fourrey C."/>
            <person name="LaButti K."/>
            <person name="Lindquist E.A."/>
            <person name="Lipzen A."/>
            <person name="Lundell T."/>
            <person name="Morin E."/>
            <person name="Murat C."/>
            <person name="Riley R."/>
            <person name="Ohm R."/>
            <person name="Sun H."/>
            <person name="Tunlid A."/>
            <person name="Henrissat B."/>
            <person name="Grigoriev I.V."/>
            <person name="Hibbett D.S."/>
            <person name="Martin F."/>
        </authorList>
    </citation>
    <scope>NUCLEOTIDE SEQUENCE [LARGE SCALE GENOMIC DNA]</scope>
    <source>
        <strain evidence="4">UH-Slu-Lm8-n1</strain>
    </source>
</reference>
<evidence type="ECO:0000313" key="4">
    <source>
        <dbReference type="Proteomes" id="UP000054485"/>
    </source>
</evidence>
<dbReference type="EMBL" id="KN835600">
    <property type="protein sequence ID" value="KIK35659.1"/>
    <property type="molecule type" value="Genomic_DNA"/>
</dbReference>
<dbReference type="AlphaFoldDB" id="A0A0D0AC37"/>
<name>A0A0D0AC37_9AGAM</name>
<organism evidence="3 4">
    <name type="scientific">Suillus luteus UH-Slu-Lm8-n1</name>
    <dbReference type="NCBI Taxonomy" id="930992"/>
    <lineage>
        <taxon>Eukaryota</taxon>
        <taxon>Fungi</taxon>
        <taxon>Dikarya</taxon>
        <taxon>Basidiomycota</taxon>
        <taxon>Agaricomycotina</taxon>
        <taxon>Agaricomycetes</taxon>
        <taxon>Agaricomycetidae</taxon>
        <taxon>Boletales</taxon>
        <taxon>Suillineae</taxon>
        <taxon>Suillaceae</taxon>
        <taxon>Suillus</taxon>
    </lineage>
</organism>
<dbReference type="HOGENOM" id="CLU_648232_0_0_1"/>
<feature type="domain" description="DUF6532" evidence="2">
    <location>
        <begin position="173"/>
        <end position="378"/>
    </location>
</feature>
<reference evidence="3 4" key="1">
    <citation type="submission" date="2014-04" db="EMBL/GenBank/DDBJ databases">
        <authorList>
            <consortium name="DOE Joint Genome Institute"/>
            <person name="Kuo A."/>
            <person name="Ruytinx J."/>
            <person name="Rineau F."/>
            <person name="Colpaert J."/>
            <person name="Kohler A."/>
            <person name="Nagy L.G."/>
            <person name="Floudas D."/>
            <person name="Copeland A."/>
            <person name="Barry K.W."/>
            <person name="Cichocki N."/>
            <person name="Veneault-Fourrey C."/>
            <person name="LaButti K."/>
            <person name="Lindquist E.A."/>
            <person name="Lipzen A."/>
            <person name="Lundell T."/>
            <person name="Morin E."/>
            <person name="Murat C."/>
            <person name="Sun H."/>
            <person name="Tunlid A."/>
            <person name="Henrissat B."/>
            <person name="Grigoriev I.V."/>
            <person name="Hibbett D.S."/>
            <person name="Martin F."/>
            <person name="Nordberg H.P."/>
            <person name="Cantor M.N."/>
            <person name="Hua S.X."/>
        </authorList>
    </citation>
    <scope>NUCLEOTIDE SEQUENCE [LARGE SCALE GENOMIC DNA]</scope>
    <source>
        <strain evidence="3 4">UH-Slu-Lm8-n1</strain>
    </source>
</reference>
<feature type="compositionally biased region" description="Acidic residues" evidence="1">
    <location>
        <begin position="15"/>
        <end position="31"/>
    </location>
</feature>
<dbReference type="STRING" id="930992.A0A0D0AC37"/>
<sequence>DRDVGRDTLHRMDDTGDTMDFDENLDQSFPDDEARGDSQQVDPDGKATDMEQDEVYDVLEHHHAKNGQRKAPSPHYLSKGKAREYAGPRSPLVDTLHLEEFLLFDRFKDAHLHVTHIVPLVQSLHVDNNHLSNATPKDARRSGNGKRKVKTSQENPSKLGFYPPTWQVFLQAAKLEMRSQAVLSHPIPESQDTLSLAREVLDAVLWIYHKKKNKLERGYVPDYDIEMCRLLCDDLFTFRTELKKVIIPIAKRAYDIFSQGSAMRKEEAQKHVTAAAARLLKSGDYLRLPDSSDGKFKNFTSQALKDACLEFYYSNSKKALKNTNEFHRTIPINAMLLVAAVLKGVISGFRETGTDKVPDLTAEQCRIHFVNLRKSVDKLLDIPERHDELEDMLDQWARIGMGDFDEYAAGSATGSDAEDINIIL</sequence>